<protein>
    <submittedName>
        <fullName evidence="2">Extracellular solute-binding protein</fullName>
    </submittedName>
</protein>
<dbReference type="EMBL" id="JADIMF010000164">
    <property type="protein sequence ID" value="MBO8470152.1"/>
    <property type="molecule type" value="Genomic_DNA"/>
</dbReference>
<reference evidence="2" key="2">
    <citation type="journal article" date="2021" name="PeerJ">
        <title>Extensive microbial diversity within the chicken gut microbiome revealed by metagenomics and culture.</title>
        <authorList>
            <person name="Gilroy R."/>
            <person name="Ravi A."/>
            <person name="Getino M."/>
            <person name="Pursley I."/>
            <person name="Horton D.L."/>
            <person name="Alikhan N.F."/>
            <person name="Baker D."/>
            <person name="Gharbi K."/>
            <person name="Hall N."/>
            <person name="Watson M."/>
            <person name="Adriaenssens E.M."/>
            <person name="Foster-Nyarko E."/>
            <person name="Jarju S."/>
            <person name="Secka A."/>
            <person name="Antonio M."/>
            <person name="Oren A."/>
            <person name="Chaudhuri R.R."/>
            <person name="La Ragione R."/>
            <person name="Hildebrand F."/>
            <person name="Pallen M.J."/>
        </authorList>
    </citation>
    <scope>NUCLEOTIDE SEQUENCE</scope>
    <source>
        <strain evidence="2">14700</strain>
    </source>
</reference>
<feature type="signal peptide" evidence="1">
    <location>
        <begin position="1"/>
        <end position="19"/>
    </location>
</feature>
<organism evidence="2 3">
    <name type="scientific">Candidatus Ornithospirochaeta stercoravium</name>
    <dbReference type="NCBI Taxonomy" id="2840897"/>
    <lineage>
        <taxon>Bacteria</taxon>
        <taxon>Pseudomonadati</taxon>
        <taxon>Spirochaetota</taxon>
        <taxon>Spirochaetia</taxon>
        <taxon>Spirochaetales</taxon>
        <taxon>Spirochaetaceae</taxon>
        <taxon>Spirochaetaceae incertae sedis</taxon>
        <taxon>Candidatus Ornithospirochaeta</taxon>
    </lineage>
</organism>
<accession>A0A9D9ICL9</accession>
<feature type="non-terminal residue" evidence="2">
    <location>
        <position position="106"/>
    </location>
</feature>
<keyword evidence="1" id="KW-0732">Signal</keyword>
<evidence type="ECO:0000256" key="1">
    <source>
        <dbReference type="SAM" id="SignalP"/>
    </source>
</evidence>
<gene>
    <name evidence="2" type="ORF">IAA72_10280</name>
</gene>
<dbReference type="Gene3D" id="3.40.190.10">
    <property type="entry name" value="Periplasmic binding protein-like II"/>
    <property type="match status" value="1"/>
</dbReference>
<sequence length="106" mass="11558">MKRILVLLLCALLAVSAFAGGAGETAETAAAADSGKTVLEVYWWGAAVRNDLTQEAINLYMELNPDVQINAQFADWTGYWDKLSAMAAGGNMPDVVQMDYSYIEQY</sequence>
<evidence type="ECO:0000313" key="2">
    <source>
        <dbReference type="EMBL" id="MBO8470152.1"/>
    </source>
</evidence>
<evidence type="ECO:0000313" key="3">
    <source>
        <dbReference type="Proteomes" id="UP000810292"/>
    </source>
</evidence>
<dbReference type="InterPro" id="IPR006059">
    <property type="entry name" value="SBP"/>
</dbReference>
<feature type="chain" id="PRO_5039660917" evidence="1">
    <location>
        <begin position="20"/>
        <end position="106"/>
    </location>
</feature>
<dbReference type="Pfam" id="PF01547">
    <property type="entry name" value="SBP_bac_1"/>
    <property type="match status" value="1"/>
</dbReference>
<reference evidence="2" key="1">
    <citation type="submission" date="2020-10" db="EMBL/GenBank/DDBJ databases">
        <authorList>
            <person name="Gilroy R."/>
        </authorList>
    </citation>
    <scope>NUCLEOTIDE SEQUENCE</scope>
    <source>
        <strain evidence="2">14700</strain>
    </source>
</reference>
<dbReference type="Proteomes" id="UP000810292">
    <property type="component" value="Unassembled WGS sequence"/>
</dbReference>
<dbReference type="AlphaFoldDB" id="A0A9D9ICL9"/>
<name>A0A9D9ICL9_9SPIO</name>
<proteinExistence type="predicted"/>
<dbReference type="SUPFAM" id="SSF53850">
    <property type="entry name" value="Periplasmic binding protein-like II"/>
    <property type="match status" value="1"/>
</dbReference>
<comment type="caution">
    <text evidence="2">The sequence shown here is derived from an EMBL/GenBank/DDBJ whole genome shotgun (WGS) entry which is preliminary data.</text>
</comment>